<reference evidence="1 2" key="1">
    <citation type="submission" date="2013-02" db="EMBL/GenBank/DDBJ databases">
        <title>The Genome Sequence of Acinetobacter bereziniae CIP 70.12.</title>
        <authorList>
            <consortium name="The Broad Institute Genome Sequencing Platform"/>
            <consortium name="The Broad Institute Genome Sequencing Center for Infectious Disease"/>
            <person name="Cerqueira G."/>
            <person name="Feldgarden M."/>
            <person name="Courvalin P."/>
            <person name="Perichon B."/>
            <person name="Grillot-Courvalin C."/>
            <person name="Clermont D."/>
            <person name="Rocha E."/>
            <person name="Yoon E.-J."/>
            <person name="Nemec A."/>
            <person name="Walker B."/>
            <person name="Young S.K."/>
            <person name="Zeng Q."/>
            <person name="Gargeya S."/>
            <person name="Fitzgerald M."/>
            <person name="Haas B."/>
            <person name="Abouelleil A."/>
            <person name="Alvarado L."/>
            <person name="Arachchi H.M."/>
            <person name="Berlin A.M."/>
            <person name="Chapman S.B."/>
            <person name="Dewar J."/>
            <person name="Goldberg J."/>
            <person name="Griggs A."/>
            <person name="Gujja S."/>
            <person name="Hansen M."/>
            <person name="Howarth C."/>
            <person name="Imamovic A."/>
            <person name="Larimer J."/>
            <person name="McCowan C."/>
            <person name="Murphy C."/>
            <person name="Neiman D."/>
            <person name="Pearson M."/>
            <person name="Priest M."/>
            <person name="Roberts A."/>
            <person name="Saif S."/>
            <person name="Shea T."/>
            <person name="Sisk P."/>
            <person name="Sykes S."/>
            <person name="Wortman J."/>
            <person name="Nusbaum C."/>
            <person name="Birren B."/>
        </authorList>
    </citation>
    <scope>NUCLEOTIDE SEQUENCE [LARGE SCALE GENOMIC DNA]</scope>
    <source>
        <strain evidence="1 2">CIP 70.12</strain>
    </source>
</reference>
<organism evidence="1 2">
    <name type="scientific">Acinetobacter bereziniae LMG 1003 = CIP 70.12</name>
    <dbReference type="NCBI Taxonomy" id="981324"/>
    <lineage>
        <taxon>Bacteria</taxon>
        <taxon>Pseudomonadati</taxon>
        <taxon>Pseudomonadota</taxon>
        <taxon>Gammaproteobacteria</taxon>
        <taxon>Moraxellales</taxon>
        <taxon>Moraxellaceae</taxon>
        <taxon>Acinetobacter</taxon>
    </lineage>
</organism>
<evidence type="ECO:0000313" key="1">
    <source>
        <dbReference type="EMBL" id="ENV91128.1"/>
    </source>
</evidence>
<dbReference type="RefSeq" id="WP_005034019.1">
    <property type="nucleotide sequence ID" value="NZ_KB849756.1"/>
</dbReference>
<evidence type="ECO:0000313" key="2">
    <source>
        <dbReference type="Proteomes" id="UP000013251"/>
    </source>
</evidence>
<dbReference type="HOGENOM" id="CLU_2257613_0_0_6"/>
<gene>
    <name evidence="1" type="ORF">F938_03627</name>
</gene>
<accession>N9EEN7</accession>
<keyword evidence="2" id="KW-1185">Reference proteome</keyword>
<dbReference type="PATRIC" id="fig|1217650.3.peg.3567"/>
<protein>
    <submittedName>
        <fullName evidence="1">Uncharacterized protein</fullName>
    </submittedName>
</protein>
<proteinExistence type="predicted"/>
<comment type="caution">
    <text evidence="1">The sequence shown here is derived from an EMBL/GenBank/DDBJ whole genome shotgun (WGS) entry which is preliminary data.</text>
</comment>
<dbReference type="AlphaFoldDB" id="N9EEN7"/>
<sequence>MQHDSNVQTAEAEISKYHCKCGGLILPDFESYKVDDEVNFMQQQVKQLGGGLVSVNQKAYTGIITKITGDDIQVKSGNKLYDLYRFGITPIDAPGPIEYSRIGKCRCELDQQQVEG</sequence>
<name>N9EEN7_ACIBZ</name>
<dbReference type="EMBL" id="APQG01000047">
    <property type="protein sequence ID" value="ENV91128.1"/>
    <property type="molecule type" value="Genomic_DNA"/>
</dbReference>
<dbReference type="Proteomes" id="UP000013251">
    <property type="component" value="Unassembled WGS sequence"/>
</dbReference>
<dbReference type="OrthoDB" id="6694174at2"/>